<name>W1XV73_9ZZZZ</name>
<proteinExistence type="predicted"/>
<gene>
    <name evidence="1" type="ORF">Q604_UNBC11535G0001</name>
</gene>
<protein>
    <submittedName>
        <fullName evidence="1">Beta-galactosidase</fullName>
    </submittedName>
</protein>
<dbReference type="PANTHER" id="PTHR42732">
    <property type="entry name" value="BETA-GALACTOSIDASE"/>
    <property type="match status" value="1"/>
</dbReference>
<feature type="non-terminal residue" evidence="1">
    <location>
        <position position="69"/>
    </location>
</feature>
<dbReference type="PANTHER" id="PTHR42732:SF1">
    <property type="entry name" value="BETA-MANNOSIDASE"/>
    <property type="match status" value="1"/>
</dbReference>
<dbReference type="InterPro" id="IPR017853">
    <property type="entry name" value="GH"/>
</dbReference>
<dbReference type="Gene3D" id="3.20.20.80">
    <property type="entry name" value="Glycosidases"/>
    <property type="match status" value="1"/>
</dbReference>
<dbReference type="InterPro" id="IPR051913">
    <property type="entry name" value="GH2_Domain-Containing"/>
</dbReference>
<reference evidence="1" key="1">
    <citation type="submission" date="2013-12" db="EMBL/GenBank/DDBJ databases">
        <title>A Varibaculum cambriense genome reconstructed from a premature infant gut community with otherwise low bacterial novelty that shifts toward anaerobic metabolism during the third week of life.</title>
        <authorList>
            <person name="Brown C.T."/>
            <person name="Sharon I."/>
            <person name="Thomas B.C."/>
            <person name="Castelle C.J."/>
            <person name="Morowitz M.J."/>
            <person name="Banfield J.F."/>
        </authorList>
    </citation>
    <scope>NUCLEOTIDE SEQUENCE</scope>
</reference>
<evidence type="ECO:0000313" key="1">
    <source>
        <dbReference type="EMBL" id="ETJ34031.1"/>
    </source>
</evidence>
<accession>W1XV73</accession>
<feature type="non-terminal residue" evidence="1">
    <location>
        <position position="1"/>
    </location>
</feature>
<dbReference type="SUPFAM" id="SSF51445">
    <property type="entry name" value="(Trans)glycosidases"/>
    <property type="match status" value="1"/>
</dbReference>
<dbReference type="AlphaFoldDB" id="W1XV73"/>
<comment type="caution">
    <text evidence="1">The sequence shown here is derived from an EMBL/GenBank/DDBJ whole genome shotgun (WGS) entry which is preliminary data.</text>
</comment>
<sequence>AGQFIWTGTDYIGEPTPWHNQNQTPVKSSYFGIVDTAGIPKNDYYLYQSQWVSAEKKPMVHLLPHWNWE</sequence>
<organism evidence="1">
    <name type="scientific">human gut metagenome</name>
    <dbReference type="NCBI Taxonomy" id="408170"/>
    <lineage>
        <taxon>unclassified sequences</taxon>
        <taxon>metagenomes</taxon>
        <taxon>organismal metagenomes</taxon>
    </lineage>
</organism>
<dbReference type="EMBL" id="AZMM01011535">
    <property type="protein sequence ID" value="ETJ34031.1"/>
    <property type="molecule type" value="Genomic_DNA"/>
</dbReference>